<organism evidence="1 2">
    <name type="scientific">Botrytis fragariae</name>
    <dbReference type="NCBI Taxonomy" id="1964551"/>
    <lineage>
        <taxon>Eukaryota</taxon>
        <taxon>Fungi</taxon>
        <taxon>Dikarya</taxon>
        <taxon>Ascomycota</taxon>
        <taxon>Pezizomycotina</taxon>
        <taxon>Leotiomycetes</taxon>
        <taxon>Helotiales</taxon>
        <taxon>Sclerotiniaceae</taxon>
        <taxon>Botrytis</taxon>
    </lineage>
</organism>
<name>A0A8H6B2V2_9HELO</name>
<dbReference type="AlphaFoldDB" id="A0A8H6B2V2"/>
<protein>
    <submittedName>
        <fullName evidence="1">Uncharacterized protein</fullName>
    </submittedName>
</protein>
<dbReference type="RefSeq" id="XP_037197073.1">
    <property type="nucleotide sequence ID" value="XM_037330740.1"/>
</dbReference>
<reference evidence="1 2" key="1">
    <citation type="journal article" date="2020" name="Phytopathology">
        <title>A high-quality genome resource of Botrytis fragariae, a new and rapidly spreading fungal pathogen causing strawberry gray mold in the U.S.A.</title>
        <authorList>
            <person name="Wu Y."/>
            <person name="Saski C.A."/>
            <person name="Schnabel G."/>
            <person name="Xiao S."/>
            <person name="Hu M."/>
        </authorList>
    </citation>
    <scope>NUCLEOTIDE SEQUENCE [LARGE SCALE GENOMIC DNA]</scope>
    <source>
        <strain evidence="1 2">BVB16</strain>
    </source>
</reference>
<comment type="caution">
    <text evidence="1">The sequence shown here is derived from an EMBL/GenBank/DDBJ whole genome shotgun (WGS) entry which is preliminary data.</text>
</comment>
<dbReference type="GeneID" id="59254432"/>
<sequence length="69" mass="7874">MLEADNSQHGSSAVVLKYEFLASAGGLRRWHESSRWYDCLKGHSLKARKEGLEVQVDKWTNIVLRTTNV</sequence>
<evidence type="ECO:0000313" key="1">
    <source>
        <dbReference type="EMBL" id="KAF5878128.1"/>
    </source>
</evidence>
<dbReference type="EMBL" id="JABFCT010000002">
    <property type="protein sequence ID" value="KAF5878128.1"/>
    <property type="molecule type" value="Genomic_DNA"/>
</dbReference>
<gene>
    <name evidence="1" type="ORF">Bfra_000296</name>
</gene>
<proteinExistence type="predicted"/>
<dbReference type="Proteomes" id="UP000531561">
    <property type="component" value="Unassembled WGS sequence"/>
</dbReference>
<evidence type="ECO:0000313" key="2">
    <source>
        <dbReference type="Proteomes" id="UP000531561"/>
    </source>
</evidence>
<accession>A0A8H6B2V2</accession>
<keyword evidence="2" id="KW-1185">Reference proteome</keyword>